<dbReference type="PROSITE" id="PS50209">
    <property type="entry name" value="CARD"/>
    <property type="match status" value="1"/>
</dbReference>
<dbReference type="GO" id="GO:0004197">
    <property type="term" value="F:cysteine-type endopeptidase activity"/>
    <property type="evidence" value="ECO:0007669"/>
    <property type="project" value="InterPro"/>
</dbReference>
<dbReference type="Gene3D" id="1.10.533.10">
    <property type="entry name" value="Death Domain, Fas"/>
    <property type="match status" value="1"/>
</dbReference>
<keyword evidence="3" id="KW-0053">Apoptosis</keyword>
<dbReference type="SUPFAM" id="SSF52129">
    <property type="entry name" value="Caspase-like"/>
    <property type="match status" value="1"/>
</dbReference>
<feature type="region of interest" description="Disordered" evidence="9">
    <location>
        <begin position="324"/>
        <end position="345"/>
    </location>
</feature>
<reference evidence="13" key="1">
    <citation type="submission" date="2019-08" db="EMBL/GenBank/DDBJ databases">
        <title>The improved chromosome-level genome for the pearl oyster Pinctada fucata martensii using PacBio sequencing and Hi-C.</title>
        <authorList>
            <person name="Zheng Z."/>
        </authorList>
    </citation>
    <scope>NUCLEOTIDE SEQUENCE</scope>
    <source>
        <strain evidence="13">ZZ-2019</strain>
        <tissue evidence="13">Adductor muscle</tissue>
    </source>
</reference>
<proteinExistence type="inferred from homology"/>
<dbReference type="AlphaFoldDB" id="A0AA88XLY0"/>
<dbReference type="CDD" id="cd01671">
    <property type="entry name" value="CARD"/>
    <property type="match status" value="1"/>
</dbReference>
<dbReference type="GO" id="GO:0006508">
    <property type="term" value="P:proteolysis"/>
    <property type="evidence" value="ECO:0007669"/>
    <property type="project" value="UniProtKB-KW"/>
</dbReference>
<feature type="compositionally biased region" description="Basic and acidic residues" evidence="9">
    <location>
        <begin position="327"/>
        <end position="343"/>
    </location>
</feature>
<feature type="domain" description="CARD" evidence="12">
    <location>
        <begin position="48"/>
        <end position="141"/>
    </location>
</feature>
<dbReference type="InterPro" id="IPR015917">
    <property type="entry name" value="Pept_C14A"/>
</dbReference>
<dbReference type="SUPFAM" id="SSF47986">
    <property type="entry name" value="DEATH domain"/>
    <property type="match status" value="1"/>
</dbReference>
<dbReference type="InterPro" id="IPR011029">
    <property type="entry name" value="DEATH-like_dom_sf"/>
</dbReference>
<dbReference type="PROSITE" id="PS50207">
    <property type="entry name" value="CASPASE_P10"/>
    <property type="match status" value="1"/>
</dbReference>
<dbReference type="InterPro" id="IPR033139">
    <property type="entry name" value="Caspase_cys_AS"/>
</dbReference>
<dbReference type="PIRSF" id="PIRSF038001">
    <property type="entry name" value="Caspase_ICE"/>
    <property type="match status" value="1"/>
</dbReference>
<keyword evidence="5" id="KW-0788">Thiol protease</keyword>
<dbReference type="InterPro" id="IPR001309">
    <property type="entry name" value="Pept_C14_p20"/>
</dbReference>
<dbReference type="Gene3D" id="3.40.50.1460">
    <property type="match status" value="1"/>
</dbReference>
<keyword evidence="14" id="KW-1185">Reference proteome</keyword>
<dbReference type="Pfam" id="PF00619">
    <property type="entry name" value="CARD"/>
    <property type="match status" value="1"/>
</dbReference>
<dbReference type="PANTHER" id="PTHR47901:SF8">
    <property type="entry name" value="CASPASE-3"/>
    <property type="match status" value="1"/>
</dbReference>
<evidence type="ECO:0000256" key="2">
    <source>
        <dbReference type="ARBA" id="ARBA00022670"/>
    </source>
</evidence>
<dbReference type="EMBL" id="VSWD01000011">
    <property type="protein sequence ID" value="KAK3087796.1"/>
    <property type="molecule type" value="Genomic_DNA"/>
</dbReference>
<dbReference type="InterPro" id="IPR029030">
    <property type="entry name" value="Caspase-like_dom_sf"/>
</dbReference>
<dbReference type="CDD" id="cd00032">
    <property type="entry name" value="CASc"/>
    <property type="match status" value="1"/>
</dbReference>
<keyword evidence="2" id="KW-0645">Protease</keyword>
<keyword evidence="4" id="KW-0378">Hydrolase</keyword>
<dbReference type="InterPro" id="IPR011600">
    <property type="entry name" value="Pept_C14_caspase"/>
</dbReference>
<evidence type="ECO:0000256" key="9">
    <source>
        <dbReference type="SAM" id="MobiDB-lite"/>
    </source>
</evidence>
<keyword evidence="6" id="KW-0865">Zymogen</keyword>
<protein>
    <submittedName>
        <fullName evidence="13">Uncharacterized protein</fullName>
    </submittedName>
</protein>
<dbReference type="PROSITE" id="PS01122">
    <property type="entry name" value="CASPASE_CYS"/>
    <property type="match status" value="1"/>
</dbReference>
<dbReference type="PRINTS" id="PR00376">
    <property type="entry name" value="IL1BCENZYME"/>
</dbReference>
<evidence type="ECO:0000256" key="1">
    <source>
        <dbReference type="ARBA" id="ARBA00010134"/>
    </source>
</evidence>
<evidence type="ECO:0000256" key="7">
    <source>
        <dbReference type="PIRSR" id="PIRSR038001-1"/>
    </source>
</evidence>
<dbReference type="InterPro" id="IPR002138">
    <property type="entry name" value="Pept_C14_p10"/>
</dbReference>
<feature type="domain" description="Caspase family p10" evidence="10">
    <location>
        <begin position="375"/>
        <end position="462"/>
    </location>
</feature>
<dbReference type="Pfam" id="PF00656">
    <property type="entry name" value="Peptidase_C14"/>
    <property type="match status" value="1"/>
</dbReference>
<feature type="active site" evidence="7">
    <location>
        <position position="312"/>
    </location>
</feature>
<evidence type="ECO:0000256" key="5">
    <source>
        <dbReference type="ARBA" id="ARBA00022807"/>
    </source>
</evidence>
<accession>A0AA88XLY0</accession>
<evidence type="ECO:0000259" key="12">
    <source>
        <dbReference type="PROSITE" id="PS50209"/>
    </source>
</evidence>
<dbReference type="PROSITE" id="PS50208">
    <property type="entry name" value="CASPASE_P20"/>
    <property type="match status" value="1"/>
</dbReference>
<dbReference type="GO" id="GO:0006915">
    <property type="term" value="P:apoptotic process"/>
    <property type="evidence" value="ECO:0007669"/>
    <property type="project" value="UniProtKB-KW"/>
</dbReference>
<sequence>MQQKRSHINQRDRWATGADLGWSSATQIADGVDKINRLISAVVFTMASIKIAKNSLQRNYTRFIKELANPEDVADYLYSDVDPPLLTEGMLDEVKVQKTPTQKTKKLLDKLSKRGERVPQKLYEALMETGNEELAQCMIEYISMQNDEKQKTAPSEWPPKEQELDEMLEKKIHQLKPNDPIAYRVDGKRRGICLIINIVEYQNKQKPELKERKGSDEDAKNLLNVFKELHFDVQQRGNLTSEEILNEAENLAKTVLETDSCVVLAIFSHGGKDGIYGSDNVPVKLENIKEKFYPVECPALNEKPKIFFIQACRGLTKETAGALSTAKEGKQAEKHTTDSEADHNTLYSRIDQITDNIGELTVSDVNTESEPQIQGTLTVSRDSDFLIAYSTPEGAQSWRHEKLGSWFILAVVWVFRYHAHELSLTDMLQRVNRYVSQGKTSRNDVTVSNFTTSLRHPLFFFPGIYNFNGYPREHPGTLE</sequence>
<dbReference type="GO" id="GO:0042981">
    <property type="term" value="P:regulation of apoptotic process"/>
    <property type="evidence" value="ECO:0007669"/>
    <property type="project" value="InterPro"/>
</dbReference>
<dbReference type="PANTHER" id="PTHR47901">
    <property type="entry name" value="CASPASE RECRUITMENT DOMAIN-CONTAINING PROTEIN 18"/>
    <property type="match status" value="1"/>
</dbReference>
<evidence type="ECO:0000256" key="6">
    <source>
        <dbReference type="ARBA" id="ARBA00023145"/>
    </source>
</evidence>
<feature type="domain" description="Caspase family p20" evidence="11">
    <location>
        <begin position="189"/>
        <end position="316"/>
    </location>
</feature>
<evidence type="ECO:0000259" key="10">
    <source>
        <dbReference type="PROSITE" id="PS50207"/>
    </source>
</evidence>
<dbReference type="InterPro" id="IPR002398">
    <property type="entry name" value="Pept_C14"/>
</dbReference>
<evidence type="ECO:0000256" key="8">
    <source>
        <dbReference type="RuleBase" id="RU003971"/>
    </source>
</evidence>
<feature type="active site" evidence="7">
    <location>
        <position position="269"/>
    </location>
</feature>
<dbReference type="SMART" id="SM00115">
    <property type="entry name" value="CASc"/>
    <property type="match status" value="1"/>
</dbReference>
<dbReference type="Proteomes" id="UP001186944">
    <property type="component" value="Unassembled WGS sequence"/>
</dbReference>
<organism evidence="13 14">
    <name type="scientific">Pinctada imbricata</name>
    <name type="common">Atlantic pearl-oyster</name>
    <name type="synonym">Pinctada martensii</name>
    <dbReference type="NCBI Taxonomy" id="66713"/>
    <lineage>
        <taxon>Eukaryota</taxon>
        <taxon>Metazoa</taxon>
        <taxon>Spiralia</taxon>
        <taxon>Lophotrochozoa</taxon>
        <taxon>Mollusca</taxon>
        <taxon>Bivalvia</taxon>
        <taxon>Autobranchia</taxon>
        <taxon>Pteriomorphia</taxon>
        <taxon>Pterioida</taxon>
        <taxon>Pterioidea</taxon>
        <taxon>Pteriidae</taxon>
        <taxon>Pinctada</taxon>
    </lineage>
</organism>
<evidence type="ECO:0000313" key="14">
    <source>
        <dbReference type="Proteomes" id="UP001186944"/>
    </source>
</evidence>
<evidence type="ECO:0000259" key="11">
    <source>
        <dbReference type="PROSITE" id="PS50208"/>
    </source>
</evidence>
<name>A0AA88XLY0_PINIB</name>
<comment type="similarity">
    <text evidence="1 8">Belongs to the peptidase C14A family.</text>
</comment>
<gene>
    <name evidence="13" type="ORF">FSP39_010653</name>
</gene>
<comment type="caution">
    <text evidence="13">The sequence shown here is derived from an EMBL/GenBank/DDBJ whole genome shotgun (WGS) entry which is preliminary data.</text>
</comment>
<evidence type="ECO:0000313" key="13">
    <source>
        <dbReference type="EMBL" id="KAK3087796.1"/>
    </source>
</evidence>
<dbReference type="InterPro" id="IPR001315">
    <property type="entry name" value="CARD"/>
</dbReference>
<evidence type="ECO:0000256" key="3">
    <source>
        <dbReference type="ARBA" id="ARBA00022703"/>
    </source>
</evidence>
<evidence type="ECO:0000256" key="4">
    <source>
        <dbReference type="ARBA" id="ARBA00022801"/>
    </source>
</evidence>